<feature type="domain" description="NERD" evidence="1">
    <location>
        <begin position="37"/>
        <end position="147"/>
    </location>
</feature>
<sequence>MIHKRRDKPIGLRMLELLSKRMSIDSKTMQQYVSLKKGYEGELFFDTFINELKEECIILNDLLLEVNHTVFQIDSLLITQEKIQLYEVKNFGGDFYYEEDKLFTRNQREIVNPLHQVGRSNSLFSQLLIKLQIKMPIEAFVVFVNPDFTLYQAPIGKPIIFPGQLKRHMSNLSNTHSRLTNYHKNIAEQLVERHIAEPLYPHVPHYDYQLLRKGITCQKCDSFSITVERKYCSCNLCNHKELVSLAVLRSVEEFTTLFPKEKITTNIIHDWCKIVTCKKRISRYLESNFQKEGVRQWTFYK</sequence>
<evidence type="ECO:0000259" key="1">
    <source>
        <dbReference type="PROSITE" id="PS50965"/>
    </source>
</evidence>
<accession>A0ABR7VTP8</accession>
<comment type="caution">
    <text evidence="2">The sequence shown here is derived from an EMBL/GenBank/DDBJ whole genome shotgun (WGS) entry which is preliminary data.</text>
</comment>
<dbReference type="RefSeq" id="WP_019377292.1">
    <property type="nucleotide sequence ID" value="NZ_JACWEZ010000013.1"/>
</dbReference>
<evidence type="ECO:0000313" key="2">
    <source>
        <dbReference type="EMBL" id="MBD1224117.1"/>
    </source>
</evidence>
<reference evidence="2 3" key="1">
    <citation type="submission" date="2020-09" db="EMBL/GenBank/DDBJ databases">
        <title>Draft Genome Sequences of Oil-Oxidizing Bacteria Halomonas titanicae, Marinobacter lutaoensis, and Virgibacillus halodenitrificans Isolated from Highly Saline Environments.</title>
        <authorList>
            <person name="Grouzdev D.S."/>
            <person name="Sokolova D.S."/>
            <person name="Semenova E.M."/>
            <person name="Borzenkov I.A."/>
            <person name="Bidzhieva S.K."/>
            <person name="Poltaraus A.B."/>
            <person name="Nazina T.N."/>
        </authorList>
    </citation>
    <scope>NUCLEOTIDE SEQUENCE [LARGE SCALE GENOMIC DNA]</scope>
    <source>
        <strain evidence="2 3">VKM B-3472D</strain>
    </source>
</reference>
<dbReference type="Proteomes" id="UP000621631">
    <property type="component" value="Unassembled WGS sequence"/>
</dbReference>
<evidence type="ECO:0000313" key="3">
    <source>
        <dbReference type="Proteomes" id="UP000621631"/>
    </source>
</evidence>
<dbReference type="Pfam" id="PF08378">
    <property type="entry name" value="NERD"/>
    <property type="match status" value="1"/>
</dbReference>
<organism evidence="2 3">
    <name type="scientific">Virgibacillus halodenitrificans</name>
    <name type="common">Bacillus halodenitrificans</name>
    <dbReference type="NCBI Taxonomy" id="1482"/>
    <lineage>
        <taxon>Bacteria</taxon>
        <taxon>Bacillati</taxon>
        <taxon>Bacillota</taxon>
        <taxon>Bacilli</taxon>
        <taxon>Bacillales</taxon>
        <taxon>Bacillaceae</taxon>
        <taxon>Virgibacillus</taxon>
    </lineage>
</organism>
<gene>
    <name evidence="2" type="ORF">IC602_16025</name>
</gene>
<keyword evidence="3" id="KW-1185">Reference proteome</keyword>
<dbReference type="PROSITE" id="PS50965">
    <property type="entry name" value="NERD"/>
    <property type="match status" value="1"/>
</dbReference>
<dbReference type="EMBL" id="JACWEZ010000013">
    <property type="protein sequence ID" value="MBD1224117.1"/>
    <property type="molecule type" value="Genomic_DNA"/>
</dbReference>
<dbReference type="InterPro" id="IPR011528">
    <property type="entry name" value="NERD"/>
</dbReference>
<proteinExistence type="predicted"/>
<protein>
    <submittedName>
        <fullName evidence="2">NERD domain-containing protein</fullName>
    </submittedName>
</protein>
<name>A0ABR7VTP8_VIRHA</name>